<evidence type="ECO:0000313" key="1">
    <source>
        <dbReference type="EMBL" id="EMJ36353.1"/>
    </source>
</evidence>
<dbReference type="Proteomes" id="UP000012164">
    <property type="component" value="Unassembled WGS sequence"/>
</dbReference>
<name>A0A0F6IE78_LEPIR</name>
<protein>
    <submittedName>
        <fullName evidence="1">Uncharacterized protein</fullName>
    </submittedName>
</protein>
<gene>
    <name evidence="1" type="ORF">LEP1GSC079_3278</name>
</gene>
<dbReference type="EMBL" id="AKWR02000129">
    <property type="protein sequence ID" value="EMJ36353.1"/>
    <property type="molecule type" value="Genomic_DNA"/>
</dbReference>
<comment type="caution">
    <text evidence="1">The sequence shown here is derived from an EMBL/GenBank/DDBJ whole genome shotgun (WGS) entry which is preliminary data.</text>
</comment>
<evidence type="ECO:0000313" key="2">
    <source>
        <dbReference type="Proteomes" id="UP000012164"/>
    </source>
</evidence>
<proteinExistence type="predicted"/>
<accession>A0A0F6IE78</accession>
<organism evidence="1 2">
    <name type="scientific">Leptospira interrogans str. FPW1039</name>
    <dbReference type="NCBI Taxonomy" id="1193040"/>
    <lineage>
        <taxon>Bacteria</taxon>
        <taxon>Pseudomonadati</taxon>
        <taxon>Spirochaetota</taxon>
        <taxon>Spirochaetia</taxon>
        <taxon>Leptospirales</taxon>
        <taxon>Leptospiraceae</taxon>
        <taxon>Leptospira</taxon>
    </lineage>
</organism>
<dbReference type="AlphaFoldDB" id="A0A0F6IE78"/>
<sequence>MQRLEYFYLKNDRVKNRIQKIIFKSKVATVKEHAIDFCFCMSMGKKNLRLNLPELYF</sequence>
<reference evidence="1 2" key="1">
    <citation type="submission" date="2013-01" db="EMBL/GenBank/DDBJ databases">
        <authorList>
            <person name="Harkins D.M."/>
            <person name="Durkin A.S."/>
            <person name="Brinkac L.M."/>
            <person name="Haft D.H."/>
            <person name="Selengut J.D."/>
            <person name="Sanka R."/>
            <person name="DePew J."/>
            <person name="Purushe J."/>
            <person name="Peacock S.J."/>
            <person name="Thaipadungpanit J."/>
            <person name="Wuthiekanun V.W."/>
            <person name="Day N.P."/>
            <person name="Vinetz J.M."/>
            <person name="Sutton G.G."/>
            <person name="Nierman W.C."/>
            <person name="Fouts D.E."/>
        </authorList>
    </citation>
    <scope>NUCLEOTIDE SEQUENCE [LARGE SCALE GENOMIC DNA]</scope>
    <source>
        <strain evidence="1 2">FPW1039</strain>
    </source>
</reference>